<accession>A0A8J6G4C3</accession>
<evidence type="ECO:0000256" key="1">
    <source>
        <dbReference type="SAM" id="MobiDB-lite"/>
    </source>
</evidence>
<organism evidence="2 3">
    <name type="scientific">Microtus ochrogaster</name>
    <name type="common">Prairie vole</name>
    <dbReference type="NCBI Taxonomy" id="79684"/>
    <lineage>
        <taxon>Eukaryota</taxon>
        <taxon>Metazoa</taxon>
        <taxon>Chordata</taxon>
        <taxon>Craniata</taxon>
        <taxon>Vertebrata</taxon>
        <taxon>Euteleostomi</taxon>
        <taxon>Mammalia</taxon>
        <taxon>Eutheria</taxon>
        <taxon>Euarchontoglires</taxon>
        <taxon>Glires</taxon>
        <taxon>Rodentia</taxon>
        <taxon>Myomorpha</taxon>
        <taxon>Muroidea</taxon>
        <taxon>Cricetidae</taxon>
        <taxon>Arvicolinae</taxon>
        <taxon>Microtus</taxon>
    </lineage>
</organism>
<dbReference type="CDD" id="cd22979">
    <property type="entry name" value="DD_AK8"/>
    <property type="match status" value="1"/>
</dbReference>
<dbReference type="InterPro" id="IPR027417">
    <property type="entry name" value="P-loop_NTPase"/>
</dbReference>
<evidence type="ECO:0000313" key="2">
    <source>
        <dbReference type="EMBL" id="KAH0504241.1"/>
    </source>
</evidence>
<keyword evidence="2" id="KW-0418">Kinase</keyword>
<dbReference type="EMBL" id="JAATJU010025193">
    <property type="protein sequence ID" value="KAH0504241.1"/>
    <property type="molecule type" value="Genomic_DNA"/>
</dbReference>
<gene>
    <name evidence="2" type="ORF">LTLLF_183895</name>
</gene>
<keyword evidence="2" id="KW-0808">Transferase</keyword>
<dbReference type="AlphaFoldDB" id="A0A8J6G4C3"/>
<comment type="caution">
    <text evidence="2">The sequence shown here is derived from an EMBL/GenBank/DDBJ whole genome shotgun (WGS) entry which is preliminary data.</text>
</comment>
<feature type="region of interest" description="Disordered" evidence="1">
    <location>
        <begin position="114"/>
        <end position="152"/>
    </location>
</feature>
<feature type="compositionally biased region" description="Low complexity" evidence="1">
    <location>
        <begin position="131"/>
        <end position="142"/>
    </location>
</feature>
<dbReference type="GO" id="GO:0016301">
    <property type="term" value="F:kinase activity"/>
    <property type="evidence" value="ECO:0007669"/>
    <property type="project" value="UniProtKB-KW"/>
</dbReference>
<dbReference type="Proteomes" id="UP000710432">
    <property type="component" value="Unassembled WGS sequence"/>
</dbReference>
<dbReference type="SUPFAM" id="SSF52540">
    <property type="entry name" value="P-loop containing nucleoside triphosphate hydrolases"/>
    <property type="match status" value="1"/>
</dbReference>
<dbReference type="Gene3D" id="3.40.50.300">
    <property type="entry name" value="P-loop containing nucleotide triphosphate hydrolases"/>
    <property type="match status" value="1"/>
</dbReference>
<proteinExistence type="predicted"/>
<name>A0A8J6G4C3_MICOH</name>
<protein>
    <submittedName>
        <fullName evidence="2">Adenylate kinase 8</fullName>
    </submittedName>
</protein>
<reference evidence="2" key="1">
    <citation type="submission" date="2020-03" db="EMBL/GenBank/DDBJ databases">
        <title>Studies in the Genomics of Life Span.</title>
        <authorList>
            <person name="Glass D."/>
        </authorList>
    </citation>
    <scope>NUCLEOTIDE SEQUENCE</scope>
    <source>
        <strain evidence="2">LTLLF</strain>
        <tissue evidence="2">Muscle</tissue>
    </source>
</reference>
<evidence type="ECO:0000313" key="3">
    <source>
        <dbReference type="Proteomes" id="UP000710432"/>
    </source>
</evidence>
<sequence>MDATTAPHLIPPEMLQYGEDNHIFEMMQNMLEQVLIHQPEDPIIFMINHLRRNNDSVPKVVILGPPASGKTTIAMWLCKHLNSNLITKENLLEKEFSQMAKEAKRHYEIYKERETSATQQEQMEAVPLCMSQEESSSSLQPPDENALQCAGL</sequence>